<dbReference type="Proteomes" id="UP000244773">
    <property type="component" value="Segment"/>
</dbReference>
<keyword evidence="1" id="KW-0472">Membrane</keyword>
<keyword evidence="1" id="KW-0812">Transmembrane</keyword>
<feature type="transmembrane region" description="Helical" evidence="1">
    <location>
        <begin position="20"/>
        <end position="45"/>
    </location>
</feature>
<keyword evidence="3" id="KW-1185">Reference proteome</keyword>
<accession>A0A2P0VND7</accession>
<feature type="transmembrane region" description="Helical" evidence="1">
    <location>
        <begin position="52"/>
        <end position="71"/>
    </location>
</feature>
<organism evidence="2">
    <name type="scientific">Tetraselmis virus 1</name>
    <dbReference type="NCBI Taxonomy" id="2060617"/>
    <lineage>
        <taxon>Viruses</taxon>
        <taxon>Varidnaviria</taxon>
        <taxon>Bamfordvirae</taxon>
        <taxon>Nucleocytoviricota</taxon>
        <taxon>Megaviricetes</taxon>
        <taxon>Imitervirales</taxon>
        <taxon>Allomimiviridae</taxon>
        <taxon>Oceanusvirus</taxon>
        <taxon>Oceanusvirus kaneohense</taxon>
    </lineage>
</organism>
<evidence type="ECO:0000256" key="1">
    <source>
        <dbReference type="SAM" id="Phobius"/>
    </source>
</evidence>
<protein>
    <submittedName>
        <fullName evidence="2">Uncharacterized protein</fullName>
    </submittedName>
</protein>
<name>A0A2P0VND7_9VIRU</name>
<dbReference type="EMBL" id="KY322437">
    <property type="protein sequence ID" value="AUF82426.1"/>
    <property type="molecule type" value="Genomic_DNA"/>
</dbReference>
<gene>
    <name evidence="2" type="ORF">TetV_334</name>
</gene>
<keyword evidence="1" id="KW-1133">Transmembrane helix</keyword>
<feature type="transmembrane region" description="Helical" evidence="1">
    <location>
        <begin position="91"/>
        <end position="109"/>
    </location>
</feature>
<sequence length="183" mass="20831">MLPEPFKPLRPPWWIKYAVAVWLVPLVGDQSYTQINLAVLLAAYATKARGGVWAALLVNFVAINASFHLSLLEDPTVFDKFSDKYKIDKRIWHVLNFGAHVAPLALLLTERHRIRKTTSKERFLLAAGTSLVHLLWGVRVSKQNKRCFASDLTHIYIDLKDESWKRLWAVSLISHFAGSSLLP</sequence>
<evidence type="ECO:0000313" key="2">
    <source>
        <dbReference type="EMBL" id="AUF82426.1"/>
    </source>
</evidence>
<proteinExistence type="predicted"/>
<reference evidence="2" key="1">
    <citation type="journal article" date="2018" name="Virology">
        <title>A giant virus infecting green algae encodes key fermentation genes.</title>
        <authorList>
            <person name="Schvarcz C.R."/>
            <person name="Steward G.F."/>
        </authorList>
    </citation>
    <scope>NUCLEOTIDE SEQUENCE [LARGE SCALE GENOMIC DNA]</scope>
</reference>
<evidence type="ECO:0000313" key="3">
    <source>
        <dbReference type="Proteomes" id="UP000244773"/>
    </source>
</evidence>